<evidence type="ECO:0000256" key="10">
    <source>
        <dbReference type="SAM" id="MobiDB-lite"/>
    </source>
</evidence>
<comment type="caution">
    <text evidence="12">The sequence shown here is derived from an EMBL/GenBank/DDBJ whole genome shotgun (WGS) entry which is preliminary data.</text>
</comment>
<evidence type="ECO:0000313" key="12">
    <source>
        <dbReference type="EMBL" id="ORX84800.1"/>
    </source>
</evidence>
<evidence type="ECO:0000256" key="5">
    <source>
        <dbReference type="ARBA" id="ARBA00022737"/>
    </source>
</evidence>
<keyword evidence="2" id="KW-0433">Leucine-rich repeat</keyword>
<keyword evidence="13" id="KW-1185">Reference proteome</keyword>
<keyword evidence="7 11" id="KW-0472">Membrane</keyword>
<dbReference type="AlphaFoldDB" id="A0A1Y1XGB6"/>
<sequence length="478" mass="55856">MFSHYDCIKEESFCLTDDCHLCGDMINNKSELIFDNNGNLISLYFISSCIMNFENFPIFTELEYFGLSVYIIKYNNKSILPKILFEYPKLKELYISGNIEDIPKDISDNNIIEKISLFSNILKTFPYQLTKLKHLEHLDLSMNKLSGSLSKNFANFQRIKEINLRYNNLKGELIIPETLEHIDVNGNEFNSILYLSDHRSVLQELMVSNNDFDDKIFEDIQDFEILTNLDLSYNMRITKVPSTISSSSFLESFDISYCNVKEISSNIFKLQKLKVFSISNNTNLNISIINFKNKYVQCDIEDVNVLCYETGSCMNVETEKYKNCTQEEINNVIKSQTPDIIKPKKEEKEKQFKNNNNFLNNNINLIIFLSIFLILILITISINYIFNKKRNNNDIIITRIETKRLTSNNNINKNYENLSNQNNNNNFLTDNQTKSNNKYNNSNTSITSLNINQHQHLPRYSDLIDDDHIGLIQRNNYK</sequence>
<comment type="subcellular location">
    <subcellularLocation>
        <location evidence="1">Membrane</location>
        <topology evidence="1">Single-pass membrane protein</topology>
    </subcellularLocation>
</comment>
<evidence type="ECO:0000313" key="13">
    <source>
        <dbReference type="Proteomes" id="UP000193944"/>
    </source>
</evidence>
<dbReference type="PANTHER" id="PTHR27000">
    <property type="entry name" value="LEUCINE-RICH REPEAT RECEPTOR-LIKE PROTEIN KINASE FAMILY PROTEIN-RELATED"/>
    <property type="match status" value="1"/>
</dbReference>
<dbReference type="EMBL" id="MCFG01000045">
    <property type="protein sequence ID" value="ORX84800.1"/>
    <property type="molecule type" value="Genomic_DNA"/>
</dbReference>
<name>A0A1Y1XGB6_9FUNG</name>
<evidence type="ECO:0000256" key="11">
    <source>
        <dbReference type="SAM" id="Phobius"/>
    </source>
</evidence>
<dbReference type="PANTHER" id="PTHR27000:SF642">
    <property type="entry name" value="INACTIVE LEUCINE-RICH REPEAT RECEPTOR KINASE XIAO-RELATED"/>
    <property type="match status" value="1"/>
</dbReference>
<reference evidence="12 13" key="2">
    <citation type="submission" date="2016-08" db="EMBL/GenBank/DDBJ databases">
        <title>Pervasive Adenine N6-methylation of Active Genes in Fungi.</title>
        <authorList>
            <consortium name="DOE Joint Genome Institute"/>
            <person name="Mondo S.J."/>
            <person name="Dannebaum R.O."/>
            <person name="Kuo R.C."/>
            <person name="Labutti K."/>
            <person name="Haridas S."/>
            <person name="Kuo A."/>
            <person name="Salamov A."/>
            <person name="Ahrendt S.R."/>
            <person name="Lipzen A."/>
            <person name="Sullivan W."/>
            <person name="Andreopoulos W.B."/>
            <person name="Clum A."/>
            <person name="Lindquist E."/>
            <person name="Daum C."/>
            <person name="Ramamoorthy G.K."/>
            <person name="Gryganskyi A."/>
            <person name="Culley D."/>
            <person name="Magnuson J.K."/>
            <person name="James T.Y."/>
            <person name="O'Malley M.A."/>
            <person name="Stajich J.E."/>
            <person name="Spatafora J.W."/>
            <person name="Visel A."/>
            <person name="Grigoriev I.V."/>
        </authorList>
    </citation>
    <scope>NUCLEOTIDE SEQUENCE [LARGE SCALE GENOMIC DNA]</scope>
    <source>
        <strain evidence="12 13">S4</strain>
    </source>
</reference>
<dbReference type="STRING" id="1754192.A0A1Y1XGB6"/>
<keyword evidence="6 11" id="KW-1133">Transmembrane helix</keyword>
<protein>
    <submittedName>
        <fullName evidence="12">L domain-like protein</fullName>
    </submittedName>
</protein>
<dbReference type="Proteomes" id="UP000193944">
    <property type="component" value="Unassembled WGS sequence"/>
</dbReference>
<evidence type="ECO:0000256" key="1">
    <source>
        <dbReference type="ARBA" id="ARBA00004167"/>
    </source>
</evidence>
<accession>A0A1Y1XGB6</accession>
<keyword evidence="4" id="KW-0732">Signal</keyword>
<dbReference type="OrthoDB" id="266138at2759"/>
<dbReference type="SUPFAM" id="SSF52058">
    <property type="entry name" value="L domain-like"/>
    <property type="match status" value="1"/>
</dbReference>
<dbReference type="GO" id="GO:0016020">
    <property type="term" value="C:membrane"/>
    <property type="evidence" value="ECO:0007669"/>
    <property type="project" value="UniProtKB-SubCell"/>
</dbReference>
<feature type="region of interest" description="Disordered" evidence="10">
    <location>
        <begin position="415"/>
        <end position="444"/>
    </location>
</feature>
<keyword evidence="8" id="KW-0675">Receptor</keyword>
<keyword evidence="5" id="KW-0677">Repeat</keyword>
<reference evidence="12 13" key="1">
    <citation type="submission" date="2016-08" db="EMBL/GenBank/DDBJ databases">
        <title>A Parts List for Fungal Cellulosomes Revealed by Comparative Genomics.</title>
        <authorList>
            <consortium name="DOE Joint Genome Institute"/>
            <person name="Haitjema C.H."/>
            <person name="Gilmore S.P."/>
            <person name="Henske J.K."/>
            <person name="Solomon K.V."/>
            <person name="De Groot R."/>
            <person name="Kuo A."/>
            <person name="Mondo S.J."/>
            <person name="Salamov A.A."/>
            <person name="Labutti K."/>
            <person name="Zhao Z."/>
            <person name="Chiniquy J."/>
            <person name="Barry K."/>
            <person name="Brewer H.M."/>
            <person name="Purvine S.O."/>
            <person name="Wright A.T."/>
            <person name="Boxma B."/>
            <person name="Van Alen T."/>
            <person name="Hackstein J.H."/>
            <person name="Baker S.E."/>
            <person name="Grigoriev I.V."/>
            <person name="O'Malley M.A."/>
        </authorList>
    </citation>
    <scope>NUCLEOTIDE SEQUENCE [LARGE SCALE GENOMIC DNA]</scope>
    <source>
        <strain evidence="12 13">S4</strain>
    </source>
</reference>
<evidence type="ECO:0000256" key="7">
    <source>
        <dbReference type="ARBA" id="ARBA00023136"/>
    </source>
</evidence>
<dbReference type="Gene3D" id="3.80.10.10">
    <property type="entry name" value="Ribonuclease Inhibitor"/>
    <property type="match status" value="2"/>
</dbReference>
<gene>
    <name evidence="12" type="ORF">BCR32DRAFT_291070</name>
</gene>
<keyword evidence="3 11" id="KW-0812">Transmembrane</keyword>
<evidence type="ECO:0000256" key="8">
    <source>
        <dbReference type="ARBA" id="ARBA00023170"/>
    </source>
</evidence>
<evidence type="ECO:0000256" key="6">
    <source>
        <dbReference type="ARBA" id="ARBA00022989"/>
    </source>
</evidence>
<evidence type="ECO:0000256" key="9">
    <source>
        <dbReference type="ARBA" id="ARBA00023180"/>
    </source>
</evidence>
<evidence type="ECO:0000256" key="3">
    <source>
        <dbReference type="ARBA" id="ARBA00022692"/>
    </source>
</evidence>
<keyword evidence="9" id="KW-0325">Glycoprotein</keyword>
<dbReference type="InterPro" id="IPR032675">
    <property type="entry name" value="LRR_dom_sf"/>
</dbReference>
<organism evidence="12 13">
    <name type="scientific">Anaeromyces robustus</name>
    <dbReference type="NCBI Taxonomy" id="1754192"/>
    <lineage>
        <taxon>Eukaryota</taxon>
        <taxon>Fungi</taxon>
        <taxon>Fungi incertae sedis</taxon>
        <taxon>Chytridiomycota</taxon>
        <taxon>Chytridiomycota incertae sedis</taxon>
        <taxon>Neocallimastigomycetes</taxon>
        <taxon>Neocallimastigales</taxon>
        <taxon>Neocallimastigaceae</taxon>
        <taxon>Anaeromyces</taxon>
    </lineage>
</organism>
<proteinExistence type="predicted"/>
<feature type="transmembrane region" description="Helical" evidence="11">
    <location>
        <begin position="365"/>
        <end position="386"/>
    </location>
</feature>
<evidence type="ECO:0000256" key="2">
    <source>
        <dbReference type="ARBA" id="ARBA00022614"/>
    </source>
</evidence>
<evidence type="ECO:0000256" key="4">
    <source>
        <dbReference type="ARBA" id="ARBA00022729"/>
    </source>
</evidence>